<accession>A0AAE0YN64</accession>
<name>A0AAE0YN64_9GAST</name>
<evidence type="ECO:0000313" key="2">
    <source>
        <dbReference type="EMBL" id="KAK3751599.1"/>
    </source>
</evidence>
<sequence>MIKERVSRDYNSHAHDPARETAAQIDTTYLWTKYFRVGSHQETVSRLFSFTISLSGPGSGRVQCPQEQTSNSGKQKHRHGKGLSALSSSTIPFLVVLTFRDLWACSGRETPHASDQGKQTVDAVTATRRPSTDHHSDHLRRVDVNTAHSSPYTSSSSGFIIRANKMSEAVLPPLAAPPYTHAPRAATRSQFEERGTVSALKAISRLFARWQEDS</sequence>
<protein>
    <submittedName>
        <fullName evidence="2">Uncharacterized protein</fullName>
    </submittedName>
</protein>
<dbReference type="AlphaFoldDB" id="A0AAE0YN64"/>
<evidence type="ECO:0000256" key="1">
    <source>
        <dbReference type="SAM" id="MobiDB-lite"/>
    </source>
</evidence>
<evidence type="ECO:0000313" key="3">
    <source>
        <dbReference type="Proteomes" id="UP001283361"/>
    </source>
</evidence>
<dbReference type="EMBL" id="JAWDGP010005812">
    <property type="protein sequence ID" value="KAK3751599.1"/>
    <property type="molecule type" value="Genomic_DNA"/>
</dbReference>
<organism evidence="2 3">
    <name type="scientific">Elysia crispata</name>
    <name type="common">lettuce slug</name>
    <dbReference type="NCBI Taxonomy" id="231223"/>
    <lineage>
        <taxon>Eukaryota</taxon>
        <taxon>Metazoa</taxon>
        <taxon>Spiralia</taxon>
        <taxon>Lophotrochozoa</taxon>
        <taxon>Mollusca</taxon>
        <taxon>Gastropoda</taxon>
        <taxon>Heterobranchia</taxon>
        <taxon>Euthyneura</taxon>
        <taxon>Panpulmonata</taxon>
        <taxon>Sacoglossa</taxon>
        <taxon>Placobranchoidea</taxon>
        <taxon>Plakobranchidae</taxon>
        <taxon>Elysia</taxon>
    </lineage>
</organism>
<proteinExistence type="predicted"/>
<feature type="region of interest" description="Disordered" evidence="1">
    <location>
        <begin position="56"/>
        <end position="83"/>
    </location>
</feature>
<keyword evidence="3" id="KW-1185">Reference proteome</keyword>
<dbReference type="Proteomes" id="UP001283361">
    <property type="component" value="Unassembled WGS sequence"/>
</dbReference>
<comment type="caution">
    <text evidence="2">The sequence shown here is derived from an EMBL/GenBank/DDBJ whole genome shotgun (WGS) entry which is preliminary data.</text>
</comment>
<gene>
    <name evidence="2" type="ORF">RRG08_012661</name>
</gene>
<reference evidence="2" key="1">
    <citation type="journal article" date="2023" name="G3 (Bethesda)">
        <title>A reference genome for the long-term kleptoplast-retaining sea slug Elysia crispata morphotype clarki.</title>
        <authorList>
            <person name="Eastman K.E."/>
            <person name="Pendleton A.L."/>
            <person name="Shaikh M.A."/>
            <person name="Suttiyut T."/>
            <person name="Ogas R."/>
            <person name="Tomko P."/>
            <person name="Gavelis G."/>
            <person name="Widhalm J.R."/>
            <person name="Wisecaver J.H."/>
        </authorList>
    </citation>
    <scope>NUCLEOTIDE SEQUENCE</scope>
    <source>
        <strain evidence="2">ECLA1</strain>
    </source>
</reference>
<feature type="region of interest" description="Disordered" evidence="1">
    <location>
        <begin position="108"/>
        <end position="137"/>
    </location>
</feature>